<dbReference type="EMBL" id="WBOS01000001">
    <property type="protein sequence ID" value="KAB2338882.1"/>
    <property type="molecule type" value="Genomic_DNA"/>
</dbReference>
<accession>A0A6L3VCT8</accession>
<comment type="caution">
    <text evidence="1">The sequence shown here is derived from an EMBL/GenBank/DDBJ whole genome shotgun (WGS) entry which is preliminary data.</text>
</comment>
<reference evidence="1 2" key="1">
    <citation type="journal article" date="2016" name="Antonie Van Leeuwenhoek">
        <title>Bacillus depressus sp. nov., isolated from soil of a sunflower field.</title>
        <authorList>
            <person name="Wei X."/>
            <person name="Xin D."/>
            <person name="Xin Y."/>
            <person name="Zhang H."/>
            <person name="Wang T."/>
            <person name="Zhang J."/>
        </authorList>
    </citation>
    <scope>NUCLEOTIDE SEQUENCE [LARGE SCALE GENOMIC DNA]</scope>
    <source>
        <strain evidence="1 2">BZ1</strain>
    </source>
</reference>
<keyword evidence="2" id="KW-1185">Reference proteome</keyword>
<gene>
    <name evidence="1" type="ORF">F7731_04860</name>
</gene>
<organism evidence="1 2">
    <name type="scientific">Cytobacillus depressus</name>
    <dbReference type="NCBI Taxonomy" id="1602942"/>
    <lineage>
        <taxon>Bacteria</taxon>
        <taxon>Bacillati</taxon>
        <taxon>Bacillota</taxon>
        <taxon>Bacilli</taxon>
        <taxon>Bacillales</taxon>
        <taxon>Bacillaceae</taxon>
        <taxon>Cytobacillus</taxon>
    </lineage>
</organism>
<evidence type="ECO:0000313" key="1">
    <source>
        <dbReference type="EMBL" id="KAB2338882.1"/>
    </source>
</evidence>
<dbReference type="OrthoDB" id="2433183at2"/>
<dbReference type="AlphaFoldDB" id="A0A6L3VCT8"/>
<protein>
    <submittedName>
        <fullName evidence="1">NERD domain-containing protein</fullName>
    </submittedName>
</protein>
<dbReference type="RefSeq" id="WP_151533625.1">
    <property type="nucleotide sequence ID" value="NZ_WBOS01000001.1"/>
</dbReference>
<name>A0A6L3VCT8_9BACI</name>
<sequence>MGQLIKLQDYVSRYEQDIYLYPSRYVRLKKQQWNKLKTAWEDKDFASFQAPQLIVQEAPDWLDDGKQPLMHRLKGLWKFGRNEKEEEELFELEEENAAKDDPEEESSEFQANFSYRPDTEEELKHQFLDQIFRFQMKWASSTLTEKSFTDKRFYYDEKLKYLLQRFPDTFLVLYSPLFLLKKAPVELETIIVTPTGVWCISFLEEEDLAVFIGSKERFWEKRGNGAEKKVLNPLLALNRTGKIVQQIFNMIEIDLPIYKAVLCRNGYIDFPAAPFDIQLIEKRNYEEWFHNMRNLRSPLKHNQLKGAQALLQYCQTTSIRRLEWELTEES</sequence>
<dbReference type="PIRSF" id="PIRSF012560">
    <property type="entry name" value="Pullulanase"/>
    <property type="match status" value="1"/>
</dbReference>
<proteinExistence type="predicted"/>
<dbReference type="Proteomes" id="UP000481030">
    <property type="component" value="Unassembled WGS sequence"/>
</dbReference>
<dbReference type="InterPro" id="IPR012397">
    <property type="entry name" value="Pullulanase"/>
</dbReference>
<evidence type="ECO:0000313" key="2">
    <source>
        <dbReference type="Proteomes" id="UP000481030"/>
    </source>
</evidence>